<keyword evidence="5" id="KW-0732">Signal</keyword>
<sequence>MKKILLSAMALLPLAALAQKPFTVSGDIKGLKTGDKVYLIYQTEGKSITDSAMVTKGAFAFKGTLASPAQGGLFLNKNPYVTRPAQGEKLDGLSLYVEPGNIKLAAADSLKNATITGSPVNDDAKKLKALTKPVADKLAAINAEYAGYTPEQKQDKAVMEALGARYEKEAAGMSPLLLQFASNNPKSFISLNSISQVASDPDQASAAEKVFETLSPELKVSYTGKKIAQIFEAGRKTAVGVMAMDFTQNDPEGKPVKLSDFKGKYVLVDFWASWCGPCRQENPNVVAAYNKFKDKGFTVLGVSLDRPGKKDAWLKAIADDKLTWTHVSDLKFWDNEVAQMYGIHSIPANFLIDPTGKIVAKDLREQTLQDKLQELLGSKSK</sequence>
<dbReference type="GO" id="GO:0016209">
    <property type="term" value="F:antioxidant activity"/>
    <property type="evidence" value="ECO:0007669"/>
    <property type="project" value="InterPro"/>
</dbReference>
<evidence type="ECO:0000259" key="6">
    <source>
        <dbReference type="PROSITE" id="PS51352"/>
    </source>
</evidence>
<dbReference type="Gene3D" id="3.40.30.10">
    <property type="entry name" value="Glutaredoxin"/>
    <property type="match status" value="1"/>
</dbReference>
<accession>A0A1G8BG95</accession>
<proteinExistence type="predicted"/>
<dbReference type="PANTHER" id="PTHR42852">
    <property type="entry name" value="THIOL:DISULFIDE INTERCHANGE PROTEIN DSBE"/>
    <property type="match status" value="1"/>
</dbReference>
<dbReference type="InterPro" id="IPR036249">
    <property type="entry name" value="Thioredoxin-like_sf"/>
</dbReference>
<dbReference type="GO" id="GO:0030313">
    <property type="term" value="C:cell envelope"/>
    <property type="evidence" value="ECO:0007669"/>
    <property type="project" value="UniProtKB-SubCell"/>
</dbReference>
<keyword evidence="2" id="KW-0201">Cytochrome c-type biogenesis</keyword>
<protein>
    <submittedName>
        <fullName evidence="7">Peroxiredoxin</fullName>
    </submittedName>
</protein>
<evidence type="ECO:0000256" key="4">
    <source>
        <dbReference type="ARBA" id="ARBA00023284"/>
    </source>
</evidence>
<evidence type="ECO:0000256" key="1">
    <source>
        <dbReference type="ARBA" id="ARBA00004196"/>
    </source>
</evidence>
<dbReference type="GO" id="GO:0017004">
    <property type="term" value="P:cytochrome complex assembly"/>
    <property type="evidence" value="ECO:0007669"/>
    <property type="project" value="UniProtKB-KW"/>
</dbReference>
<evidence type="ECO:0000313" key="7">
    <source>
        <dbReference type="EMBL" id="SDH31610.1"/>
    </source>
</evidence>
<feature type="chain" id="PRO_5011678293" evidence="5">
    <location>
        <begin position="19"/>
        <end position="381"/>
    </location>
</feature>
<dbReference type="InterPro" id="IPR025380">
    <property type="entry name" value="DUF4369"/>
</dbReference>
<dbReference type="PROSITE" id="PS00194">
    <property type="entry name" value="THIOREDOXIN_1"/>
    <property type="match status" value="1"/>
</dbReference>
<dbReference type="Proteomes" id="UP000199643">
    <property type="component" value="Unassembled WGS sequence"/>
</dbReference>
<evidence type="ECO:0000313" key="8">
    <source>
        <dbReference type="Proteomes" id="UP000199643"/>
    </source>
</evidence>
<dbReference type="InterPro" id="IPR013766">
    <property type="entry name" value="Thioredoxin_domain"/>
</dbReference>
<dbReference type="STRING" id="405671.SAMN05421827_12121"/>
<dbReference type="InterPro" id="IPR017937">
    <property type="entry name" value="Thioredoxin_CS"/>
</dbReference>
<dbReference type="InterPro" id="IPR000866">
    <property type="entry name" value="AhpC/TSA"/>
</dbReference>
<evidence type="ECO:0000256" key="3">
    <source>
        <dbReference type="ARBA" id="ARBA00023157"/>
    </source>
</evidence>
<dbReference type="AlphaFoldDB" id="A0A1G8BG95"/>
<organism evidence="7 8">
    <name type="scientific">Pedobacter terrae</name>
    <dbReference type="NCBI Taxonomy" id="405671"/>
    <lineage>
        <taxon>Bacteria</taxon>
        <taxon>Pseudomonadati</taxon>
        <taxon>Bacteroidota</taxon>
        <taxon>Sphingobacteriia</taxon>
        <taxon>Sphingobacteriales</taxon>
        <taxon>Sphingobacteriaceae</taxon>
        <taxon>Pedobacter</taxon>
    </lineage>
</organism>
<dbReference type="PROSITE" id="PS51352">
    <property type="entry name" value="THIOREDOXIN_2"/>
    <property type="match status" value="1"/>
</dbReference>
<name>A0A1G8BG95_9SPHI</name>
<feature type="domain" description="Thioredoxin" evidence="6">
    <location>
        <begin position="237"/>
        <end position="381"/>
    </location>
</feature>
<dbReference type="CDD" id="cd02966">
    <property type="entry name" value="TlpA_like_family"/>
    <property type="match status" value="1"/>
</dbReference>
<evidence type="ECO:0000256" key="2">
    <source>
        <dbReference type="ARBA" id="ARBA00022748"/>
    </source>
</evidence>
<keyword evidence="4" id="KW-0676">Redox-active center</keyword>
<gene>
    <name evidence="7" type="ORF">SAMN05421827_12121</name>
</gene>
<dbReference type="Pfam" id="PF00578">
    <property type="entry name" value="AhpC-TSA"/>
    <property type="match status" value="1"/>
</dbReference>
<dbReference type="RefSeq" id="WP_090503273.1">
    <property type="nucleotide sequence ID" value="NZ_FNCH01000021.1"/>
</dbReference>
<comment type="subcellular location">
    <subcellularLocation>
        <location evidence="1">Cell envelope</location>
    </subcellularLocation>
</comment>
<reference evidence="8" key="1">
    <citation type="submission" date="2016-10" db="EMBL/GenBank/DDBJ databases">
        <authorList>
            <person name="Varghese N."/>
            <person name="Submissions S."/>
        </authorList>
    </citation>
    <scope>NUCLEOTIDE SEQUENCE [LARGE SCALE GENOMIC DNA]</scope>
    <source>
        <strain evidence="8">DSM 17933</strain>
    </source>
</reference>
<dbReference type="OrthoDB" id="750178at2"/>
<feature type="signal peptide" evidence="5">
    <location>
        <begin position="1"/>
        <end position="18"/>
    </location>
</feature>
<dbReference type="GO" id="GO:0016491">
    <property type="term" value="F:oxidoreductase activity"/>
    <property type="evidence" value="ECO:0007669"/>
    <property type="project" value="InterPro"/>
</dbReference>
<keyword evidence="3" id="KW-1015">Disulfide bond</keyword>
<dbReference type="SUPFAM" id="SSF52833">
    <property type="entry name" value="Thioredoxin-like"/>
    <property type="match status" value="1"/>
</dbReference>
<dbReference type="InterPro" id="IPR050553">
    <property type="entry name" value="Thioredoxin_ResA/DsbE_sf"/>
</dbReference>
<keyword evidence="8" id="KW-1185">Reference proteome</keyword>
<dbReference type="PANTHER" id="PTHR42852:SF6">
    <property type="entry name" value="THIOL:DISULFIDE INTERCHANGE PROTEIN DSBE"/>
    <property type="match status" value="1"/>
</dbReference>
<evidence type="ECO:0000256" key="5">
    <source>
        <dbReference type="SAM" id="SignalP"/>
    </source>
</evidence>
<dbReference type="Pfam" id="PF14289">
    <property type="entry name" value="DUF4369"/>
    <property type="match status" value="1"/>
</dbReference>
<dbReference type="EMBL" id="FNCH01000021">
    <property type="protein sequence ID" value="SDH31610.1"/>
    <property type="molecule type" value="Genomic_DNA"/>
</dbReference>